<dbReference type="GO" id="GO:0006605">
    <property type="term" value="P:protein targeting"/>
    <property type="evidence" value="ECO:0007669"/>
    <property type="project" value="InterPro"/>
</dbReference>
<dbReference type="AlphaFoldDB" id="E5BHJ3"/>
<dbReference type="GO" id="GO:0008320">
    <property type="term" value="F:protein transmembrane transporter activity"/>
    <property type="evidence" value="ECO:0007669"/>
    <property type="project" value="InterPro"/>
</dbReference>
<dbReference type="GO" id="GO:0009306">
    <property type="term" value="P:protein secretion"/>
    <property type="evidence" value="ECO:0007669"/>
    <property type="project" value="InterPro"/>
</dbReference>
<evidence type="ECO:0000256" key="5">
    <source>
        <dbReference type="ARBA" id="ARBA00022927"/>
    </source>
</evidence>
<dbReference type="Gene3D" id="1.20.5.1030">
    <property type="entry name" value="Preprotein translocase secy subunit"/>
    <property type="match status" value="1"/>
</dbReference>
<keyword evidence="7" id="KW-0811">Translocation</keyword>
<sequence length="78" mass="8855">MGVRVPLDLPFLSRKGELMSLFQDVRKEYSKVQWPKKKDIISSTVWVVVMAVILSIYLGVFDLIATRLLKNLVSLFGG</sequence>
<evidence type="ECO:0000256" key="4">
    <source>
        <dbReference type="ARBA" id="ARBA00022692"/>
    </source>
</evidence>
<dbReference type="Pfam" id="PF00584">
    <property type="entry name" value="SecE"/>
    <property type="match status" value="1"/>
</dbReference>
<reference evidence="10 11" key="1">
    <citation type="submission" date="2009-02" db="EMBL/GenBank/DDBJ databases">
        <title>The Genome Sequence of Fusobacterium sp. 3_1_5R.</title>
        <authorList>
            <consortium name="The Broad Institute Genome Sequencing Platform"/>
            <person name="Ward D."/>
            <person name="Young S.K."/>
            <person name="Kodira C.D."/>
            <person name="Zeng Q."/>
            <person name="Koehrsen M."/>
            <person name="Alvarado L."/>
            <person name="Berlin A."/>
            <person name="Borenstein D."/>
            <person name="Chen Z."/>
            <person name="Engels R."/>
            <person name="Freedman E."/>
            <person name="Gellesch M."/>
            <person name="Goldberg J."/>
            <person name="Griggs A."/>
            <person name="Gujja S."/>
            <person name="Heiman D."/>
            <person name="Hepburn T."/>
            <person name="Howarth C."/>
            <person name="Jen D."/>
            <person name="Larson L."/>
            <person name="Lewis B."/>
            <person name="Mehta T."/>
            <person name="Park D."/>
            <person name="Pearson M."/>
            <person name="Roberts A."/>
            <person name="Saif S."/>
            <person name="Shea T."/>
            <person name="Shenoy N."/>
            <person name="Sisk P."/>
            <person name="Stolte C."/>
            <person name="Sykes S."/>
            <person name="Walk T."/>
            <person name="White J."/>
            <person name="Yandava C."/>
            <person name="Allen-Vercoe E."/>
            <person name="Strauss J."/>
            <person name="Ambrose C."/>
            <person name="Lander E."/>
            <person name="Nusbaum C."/>
            <person name="Galagan J."/>
            <person name="Birren B."/>
        </authorList>
    </citation>
    <scope>NUCLEOTIDE SEQUENCE [LARGE SCALE GENOMIC DNA]</scope>
    <source>
        <strain evidence="10 11">3_1_5R</strain>
    </source>
</reference>
<evidence type="ECO:0000256" key="3">
    <source>
        <dbReference type="ARBA" id="ARBA00022475"/>
    </source>
</evidence>
<keyword evidence="6 9" id="KW-1133">Transmembrane helix</keyword>
<proteinExistence type="predicted"/>
<evidence type="ECO:0000313" key="10">
    <source>
        <dbReference type="EMBL" id="EFS21966.1"/>
    </source>
</evidence>
<dbReference type="PANTHER" id="PTHR33910:SF1">
    <property type="entry name" value="PROTEIN TRANSLOCASE SUBUNIT SECE"/>
    <property type="match status" value="1"/>
</dbReference>
<evidence type="ECO:0000313" key="11">
    <source>
        <dbReference type="Proteomes" id="UP000002975"/>
    </source>
</evidence>
<protein>
    <submittedName>
        <fullName evidence="10">Preprotein translocase, SecE subunit</fullName>
    </submittedName>
</protein>
<dbReference type="InterPro" id="IPR005807">
    <property type="entry name" value="SecE_bac"/>
</dbReference>
<dbReference type="PANTHER" id="PTHR33910">
    <property type="entry name" value="PROTEIN TRANSLOCASE SUBUNIT SECE"/>
    <property type="match status" value="1"/>
</dbReference>
<evidence type="ECO:0000256" key="1">
    <source>
        <dbReference type="ARBA" id="ARBA00004370"/>
    </source>
</evidence>
<keyword evidence="4 9" id="KW-0812">Transmembrane</keyword>
<name>E5BHJ3_9FUSO</name>
<dbReference type="HOGENOM" id="CLU_113663_8_0_0"/>
<keyword evidence="2" id="KW-0813">Transport</keyword>
<dbReference type="InterPro" id="IPR038379">
    <property type="entry name" value="SecE_sf"/>
</dbReference>
<evidence type="ECO:0000256" key="9">
    <source>
        <dbReference type="SAM" id="Phobius"/>
    </source>
</evidence>
<dbReference type="GO" id="GO:0006886">
    <property type="term" value="P:intracellular protein transport"/>
    <property type="evidence" value="ECO:0007669"/>
    <property type="project" value="InterPro"/>
</dbReference>
<evidence type="ECO:0000256" key="8">
    <source>
        <dbReference type="ARBA" id="ARBA00023136"/>
    </source>
</evidence>
<organism evidence="10 11">
    <name type="scientific">Fusobacterium gonidiaformans 3-1-5R</name>
    <dbReference type="NCBI Taxonomy" id="469605"/>
    <lineage>
        <taxon>Bacteria</taxon>
        <taxon>Fusobacteriati</taxon>
        <taxon>Fusobacteriota</taxon>
        <taxon>Fusobacteriia</taxon>
        <taxon>Fusobacteriales</taxon>
        <taxon>Fusobacteriaceae</taxon>
        <taxon>Fusobacterium</taxon>
    </lineage>
</organism>
<dbReference type="EMBL" id="GG657973">
    <property type="protein sequence ID" value="EFS21966.1"/>
    <property type="molecule type" value="Genomic_DNA"/>
</dbReference>
<dbReference type="Proteomes" id="UP000002975">
    <property type="component" value="Unassembled WGS sequence"/>
</dbReference>
<dbReference type="GO" id="GO:0005886">
    <property type="term" value="C:plasma membrane"/>
    <property type="evidence" value="ECO:0007669"/>
    <property type="project" value="TreeGrafter"/>
</dbReference>
<keyword evidence="8 9" id="KW-0472">Membrane</keyword>
<dbReference type="InterPro" id="IPR001901">
    <property type="entry name" value="Translocase_SecE/Sec61-g"/>
</dbReference>
<comment type="subcellular location">
    <subcellularLocation>
        <location evidence="1">Membrane</location>
    </subcellularLocation>
</comment>
<keyword evidence="5" id="KW-0653">Protein transport</keyword>
<gene>
    <name evidence="10" type="primary">secE</name>
    <name evidence="10" type="ORF">FSBG_01463</name>
</gene>
<feature type="transmembrane region" description="Helical" evidence="9">
    <location>
        <begin position="40"/>
        <end position="60"/>
    </location>
</feature>
<accession>E5BHJ3</accession>
<keyword evidence="3" id="KW-1003">Cell membrane</keyword>
<dbReference type="GO" id="GO:0043952">
    <property type="term" value="P:protein transport by the Sec complex"/>
    <property type="evidence" value="ECO:0007669"/>
    <property type="project" value="TreeGrafter"/>
</dbReference>
<evidence type="ECO:0000256" key="7">
    <source>
        <dbReference type="ARBA" id="ARBA00023010"/>
    </source>
</evidence>
<evidence type="ECO:0000256" key="6">
    <source>
        <dbReference type="ARBA" id="ARBA00022989"/>
    </source>
</evidence>
<keyword evidence="11" id="KW-1185">Reference proteome</keyword>
<dbReference type="NCBIfam" id="TIGR00964">
    <property type="entry name" value="secE_bact"/>
    <property type="match status" value="1"/>
</dbReference>
<evidence type="ECO:0000256" key="2">
    <source>
        <dbReference type="ARBA" id="ARBA00022448"/>
    </source>
</evidence>